<organism evidence="10 11">
    <name type="scientific">Ichthyophthirius multifiliis</name>
    <name type="common">White spot disease agent</name>
    <name type="synonym">Ich</name>
    <dbReference type="NCBI Taxonomy" id="5932"/>
    <lineage>
        <taxon>Eukaryota</taxon>
        <taxon>Sar</taxon>
        <taxon>Alveolata</taxon>
        <taxon>Ciliophora</taxon>
        <taxon>Intramacronucleata</taxon>
        <taxon>Oligohymenophorea</taxon>
        <taxon>Hymenostomatida</taxon>
        <taxon>Ophryoglenina</taxon>
        <taxon>Ichthyophthirius</taxon>
    </lineage>
</organism>
<dbReference type="PANTHER" id="PTHR12860">
    <property type="entry name" value="SIGNAL RECOGNITION PARTICLE 68 KDA PROTEIN"/>
    <property type="match status" value="1"/>
</dbReference>
<dbReference type="RefSeq" id="XP_004036927.1">
    <property type="nucleotide sequence ID" value="XM_004036879.1"/>
</dbReference>
<dbReference type="InterPro" id="IPR038253">
    <property type="entry name" value="SRP68_N_sf"/>
</dbReference>
<dbReference type="InterPro" id="IPR026258">
    <property type="entry name" value="SRP68"/>
</dbReference>
<evidence type="ECO:0000256" key="6">
    <source>
        <dbReference type="ARBA" id="ARBA00023135"/>
    </source>
</evidence>
<evidence type="ECO:0000313" key="11">
    <source>
        <dbReference type="Proteomes" id="UP000008983"/>
    </source>
</evidence>
<gene>
    <name evidence="10" type="ORF">IMG5_065970</name>
</gene>
<comment type="similarity">
    <text evidence="3">Belongs to the SRP68 family.</text>
</comment>
<keyword evidence="6" id="KW-0733">Signal recognition particle</keyword>
<dbReference type="STRING" id="857967.G0QPA4"/>
<keyword evidence="5" id="KW-0694">RNA-binding</keyword>
<dbReference type="eggNOG" id="KOG2460">
    <property type="taxonomic scope" value="Eukaryota"/>
</dbReference>
<dbReference type="GO" id="GO:0005047">
    <property type="term" value="F:signal recognition particle binding"/>
    <property type="evidence" value="ECO:0007669"/>
    <property type="project" value="InterPro"/>
</dbReference>
<evidence type="ECO:0000256" key="1">
    <source>
        <dbReference type="ARBA" id="ARBA00004496"/>
    </source>
</evidence>
<evidence type="ECO:0000256" key="3">
    <source>
        <dbReference type="ARBA" id="ARBA00009352"/>
    </source>
</evidence>
<dbReference type="OMA" id="NYDLISW"/>
<dbReference type="GeneID" id="14909111"/>
<dbReference type="GO" id="GO:0030942">
    <property type="term" value="F:endoplasmic reticulum signal peptide binding"/>
    <property type="evidence" value="ECO:0007669"/>
    <property type="project" value="InterPro"/>
</dbReference>
<name>G0QPA4_ICHMU</name>
<evidence type="ECO:0000256" key="9">
    <source>
        <dbReference type="ARBA" id="ARBA00029498"/>
    </source>
</evidence>
<dbReference type="AlphaFoldDB" id="G0QPA4"/>
<dbReference type="EMBL" id="GL983540">
    <property type="protein sequence ID" value="EGR32941.1"/>
    <property type="molecule type" value="Genomic_DNA"/>
</dbReference>
<keyword evidence="11" id="KW-1185">Reference proteome</keyword>
<sequence length="553" mass="65784">MLQVLLFKAEANWSYAMDLKKVITNSQDKKPNTRKQHHVKRKLAKSLKWARLLNGICKQRTDANTQQECEAYEKYIAGIHFQERQEWRKAIVNFIKSRTIYNELIEKSDSLQSVFYKEKTQFLEQSIRYCHQQNDGFIMDTLEQIVAKYSKNQNESGEQMEIEGQNTRNSLQIEQKNSFIEVEWRGQKYPIKHPKALNYYKEIQQQEHKLFQNKSTKENQIENEALHNEDLLSKIYKQNKDTYFHQYKKGLYLEIFSLYDDCIKVMLKEKDDKNNTEGESEIYGNIVNFLILSKIKLILERNTFLIRNAIKQFDKEDGINNLEFLSTKKAFKQKFIRPTEIIKLCDNILQVFKQIMEIERQNPNLEHFRKLDVLEIYYKAVRCYYVACVYFANQKYIESLSLLKQCENFNQMCEGKFQDIKNLVEQRYLTDNKKLNSQIKYLIIKAKIGMVENQTEDQTNIITNLGDTNIDGKLSIKTIQSLIENSEERVRSNLSFNKIQNIPIMNFPPRIEQVGCKLIQFDLGNNYLQYPKIEDKEKTQSKQSILSKLKFWK</sequence>
<dbReference type="GO" id="GO:0016853">
    <property type="term" value="F:isomerase activity"/>
    <property type="evidence" value="ECO:0007669"/>
    <property type="project" value="UniProtKB-KW"/>
</dbReference>
<accession>G0QPA4</accession>
<dbReference type="InParanoid" id="G0QPA4"/>
<proteinExistence type="inferred from homology"/>
<reference evidence="10 11" key="1">
    <citation type="submission" date="2011-07" db="EMBL/GenBank/DDBJ databases">
        <authorList>
            <person name="Coyne R."/>
            <person name="Brami D."/>
            <person name="Johnson J."/>
            <person name="Hostetler J."/>
            <person name="Hannick L."/>
            <person name="Clark T."/>
            <person name="Cassidy-Hanley D."/>
            <person name="Inman J."/>
        </authorList>
    </citation>
    <scope>NUCLEOTIDE SEQUENCE [LARGE SCALE GENOMIC DNA]</scope>
    <source>
        <strain evidence="10 11">G5</strain>
    </source>
</reference>
<evidence type="ECO:0000256" key="2">
    <source>
        <dbReference type="ARBA" id="ARBA00004604"/>
    </source>
</evidence>
<dbReference type="OrthoDB" id="10255118at2759"/>
<dbReference type="Pfam" id="PF16969">
    <property type="entry name" value="SRP68"/>
    <property type="match status" value="1"/>
</dbReference>
<evidence type="ECO:0000256" key="7">
    <source>
        <dbReference type="ARBA" id="ARBA00023242"/>
    </source>
</evidence>
<dbReference type="GO" id="GO:0005786">
    <property type="term" value="C:signal recognition particle, endoplasmic reticulum targeting"/>
    <property type="evidence" value="ECO:0007669"/>
    <property type="project" value="UniProtKB-KW"/>
</dbReference>
<evidence type="ECO:0000256" key="8">
    <source>
        <dbReference type="ARBA" id="ARBA00023274"/>
    </source>
</evidence>
<protein>
    <recommendedName>
        <fullName evidence="9">Signal recognition particle subunit SRP68</fullName>
    </recommendedName>
</protein>
<evidence type="ECO:0000313" key="10">
    <source>
        <dbReference type="EMBL" id="EGR32941.1"/>
    </source>
</evidence>
<keyword evidence="10" id="KW-0413">Isomerase</keyword>
<evidence type="ECO:0000256" key="4">
    <source>
        <dbReference type="ARBA" id="ARBA00022490"/>
    </source>
</evidence>
<keyword evidence="7" id="KW-0539">Nucleus</keyword>
<keyword evidence="8" id="KW-0687">Ribonucleoprotein</keyword>
<evidence type="ECO:0000256" key="5">
    <source>
        <dbReference type="ARBA" id="ARBA00022884"/>
    </source>
</evidence>
<dbReference type="Proteomes" id="UP000008983">
    <property type="component" value="Unassembled WGS sequence"/>
</dbReference>
<dbReference type="GO" id="GO:0005730">
    <property type="term" value="C:nucleolus"/>
    <property type="evidence" value="ECO:0007669"/>
    <property type="project" value="UniProtKB-SubCell"/>
</dbReference>
<dbReference type="GO" id="GO:0006614">
    <property type="term" value="P:SRP-dependent cotranslational protein targeting to membrane"/>
    <property type="evidence" value="ECO:0007669"/>
    <property type="project" value="InterPro"/>
</dbReference>
<dbReference type="PANTHER" id="PTHR12860:SF0">
    <property type="entry name" value="SIGNAL RECOGNITION PARTICLE SUBUNIT SRP68"/>
    <property type="match status" value="1"/>
</dbReference>
<comment type="subcellular location">
    <subcellularLocation>
        <location evidence="1">Cytoplasm</location>
    </subcellularLocation>
    <subcellularLocation>
        <location evidence="2">Nucleus</location>
        <location evidence="2">Nucleolus</location>
    </subcellularLocation>
</comment>
<dbReference type="Gene3D" id="1.10.3450.40">
    <property type="entry name" value="Signal recognition particle, SRP68 subunit, RNA-binding domain"/>
    <property type="match status" value="1"/>
</dbReference>
<keyword evidence="4" id="KW-0963">Cytoplasm</keyword>
<dbReference type="GO" id="GO:0008312">
    <property type="term" value="F:7S RNA binding"/>
    <property type="evidence" value="ECO:0007669"/>
    <property type="project" value="InterPro"/>
</dbReference>